<evidence type="ECO:0000256" key="1">
    <source>
        <dbReference type="ARBA" id="ARBA00004123"/>
    </source>
</evidence>
<reference evidence="7 8" key="2">
    <citation type="journal article" date="2007" name="PLoS Biol.">
        <title>Principles of genome evolution in the Drosophila melanogaster species group.</title>
        <authorList>
            <person name="Ranz J.M."/>
            <person name="Maurin D."/>
            <person name="Chan Y.S."/>
            <person name="von Grotthuss M."/>
            <person name="Hillier L.W."/>
            <person name="Roote J."/>
            <person name="Ashburner M."/>
            <person name="Bergman C.M."/>
        </authorList>
    </citation>
    <scope>NUCLEOTIDE SEQUENCE [LARGE SCALE GENOMIC DNA]</scope>
    <source>
        <strain evidence="8">Tai18E2 / Tucson 14021-0261.01</strain>
    </source>
</reference>
<dbReference type="InterPro" id="IPR016024">
    <property type="entry name" value="ARM-type_fold"/>
</dbReference>
<keyword evidence="4" id="KW-0175">Coiled coil</keyword>
<protein>
    <recommendedName>
        <fullName evidence="6">Pre-rRNA-processing protein Ipi1 N-terminal domain-containing protein</fullName>
    </recommendedName>
</protein>
<feature type="domain" description="Pre-rRNA-processing protein Ipi1 N-terminal" evidence="6">
    <location>
        <begin position="200"/>
        <end position="299"/>
    </location>
</feature>
<keyword evidence="8" id="KW-1185">Reference proteome</keyword>
<organism evidence="7 8">
    <name type="scientific">Drosophila yakuba</name>
    <name type="common">Fruit fly</name>
    <dbReference type="NCBI Taxonomy" id="7245"/>
    <lineage>
        <taxon>Eukaryota</taxon>
        <taxon>Metazoa</taxon>
        <taxon>Ecdysozoa</taxon>
        <taxon>Arthropoda</taxon>
        <taxon>Hexapoda</taxon>
        <taxon>Insecta</taxon>
        <taxon>Pterygota</taxon>
        <taxon>Neoptera</taxon>
        <taxon>Endopterygota</taxon>
        <taxon>Diptera</taxon>
        <taxon>Brachycera</taxon>
        <taxon>Muscomorpha</taxon>
        <taxon>Ephydroidea</taxon>
        <taxon>Drosophilidae</taxon>
        <taxon>Drosophila</taxon>
        <taxon>Sophophora</taxon>
    </lineage>
</organism>
<evidence type="ECO:0000259" key="6">
    <source>
        <dbReference type="Pfam" id="PF12333"/>
    </source>
</evidence>
<dbReference type="EMBL" id="CM000162">
    <property type="protein sequence ID" value="EDX02299.2"/>
    <property type="molecule type" value="Genomic_DNA"/>
</dbReference>
<accession>B4Q0M8</accession>
<feature type="coiled-coil region" evidence="4">
    <location>
        <begin position="665"/>
        <end position="692"/>
    </location>
</feature>
<comment type="subcellular location">
    <subcellularLocation>
        <location evidence="1">Nucleus</location>
    </subcellularLocation>
</comment>
<comment type="similarity">
    <text evidence="2">Belongs to the IPI1/TEX10 family.</text>
</comment>
<dbReference type="AlphaFoldDB" id="B4Q0M8"/>
<evidence type="ECO:0000313" key="8">
    <source>
        <dbReference type="Proteomes" id="UP000002282"/>
    </source>
</evidence>
<keyword evidence="5" id="KW-1133">Transmembrane helix</keyword>
<evidence type="ECO:0000256" key="5">
    <source>
        <dbReference type="SAM" id="Phobius"/>
    </source>
</evidence>
<evidence type="ECO:0000256" key="3">
    <source>
        <dbReference type="ARBA" id="ARBA00023242"/>
    </source>
</evidence>
<evidence type="ECO:0000313" key="7">
    <source>
        <dbReference type="EMBL" id="EDX02299.2"/>
    </source>
</evidence>
<dbReference type="SUPFAM" id="SSF48371">
    <property type="entry name" value="ARM repeat"/>
    <property type="match status" value="1"/>
</dbReference>
<keyword evidence="3" id="KW-0539">Nucleus</keyword>
<keyword evidence="5" id="KW-0472">Membrane</keyword>
<evidence type="ECO:0000256" key="4">
    <source>
        <dbReference type="SAM" id="Coils"/>
    </source>
</evidence>
<dbReference type="eggNOG" id="KOG2149">
    <property type="taxonomic scope" value="Eukaryota"/>
</dbReference>
<dbReference type="KEGG" id="dya:Dyak_GE15759"/>
<dbReference type="OrthoDB" id="361362at2759"/>
<dbReference type="Pfam" id="PF12333">
    <property type="entry name" value="Ipi1_N"/>
    <property type="match status" value="1"/>
</dbReference>
<dbReference type="InterPro" id="IPR024679">
    <property type="entry name" value="Ipi1_N"/>
</dbReference>
<name>B4Q0M8_DROYA</name>
<dbReference type="PANTHER" id="PTHR16056:SF2">
    <property type="entry name" value="TESTIS-EXPRESSED PROTEIN 10"/>
    <property type="match status" value="1"/>
</dbReference>
<dbReference type="GO" id="GO:0071339">
    <property type="term" value="C:MLL1 complex"/>
    <property type="evidence" value="ECO:0007669"/>
    <property type="project" value="TreeGrafter"/>
</dbReference>
<dbReference type="HOGENOM" id="CLU_014208_1_0_1"/>
<dbReference type="Proteomes" id="UP000002282">
    <property type="component" value="Chromosome X"/>
</dbReference>
<sequence length="702" mass="80027">MQMRLDNCTSQLHKYTDMLHISIIYQIGCLVYILGHTVYRLSLVRTCFDCFHFVNQPPIFFRAGKMGGHHKKNLRAEKAKVKLKGAKLPKGLNVTKTDFKVRKIEIREQLKESSYSETGQRQFNLKETLSRLKHHSVKFRTDAQRNVRDSLKSGNADHLIGHLNELFQGIAAGALDMERSARQESFKTLDVMLEALQPQAVAPFFHVIATYLRCAMTHVLPAIQEDSLLMLDVLLLRVPPAFLAERSASTIIGNFIDMISRARHDNERSNRTLTLNLSQGKQTTVKWRTKVLIRLQQILGTLVTSKTAKPAAARVVHFEEMRPQYYNVLCPVRHDNRDLHAILNESKLTAEGTQLHTYVQQLLPLLQDNWMEVRPQEQQPLLNQDAAASLHVVIGLMSLLWNLIEQHEAEHSTTELSDWLRKNYAQKFLLNFLAKDGSRFPYQQIPLATKKSAKEKGAIDGGELCMPQNLGIVRLTCKFFPRPVERQTQMFAHLVDYMQESLNRLNTLSPEQQLSLVASLRALLFENAISLLNIVAEPLTSLLSATSEAYVGQRFTTREGVATRVLNLLCEIVERSDLYTRFGGEQRFTSFLSYLPQLLLKPTVGESTLRAMATLCRQLNGVFMAALVQSAPEIVSHLNKLQITGDIEGQDKFENQKRVVNLYYYARELDKEGKLERSVKQLEEQVESKRIADYLKAVVGYN</sequence>
<reference evidence="7 8" key="1">
    <citation type="journal article" date="2007" name="Nature">
        <title>Evolution of genes and genomes on the Drosophila phylogeny.</title>
        <authorList>
            <consortium name="Drosophila 12 Genomes Consortium"/>
            <person name="Clark A.G."/>
            <person name="Eisen M.B."/>
            <person name="Smith D.R."/>
            <person name="Bergman C.M."/>
            <person name="Oliver B."/>
            <person name="Markow T.A."/>
            <person name="Kaufman T.C."/>
            <person name="Kellis M."/>
            <person name="Gelbart W."/>
            <person name="Iyer V.N."/>
            <person name="Pollard D.A."/>
            <person name="Sackton T.B."/>
            <person name="Larracuente A.M."/>
            <person name="Singh N.D."/>
            <person name="Abad J.P."/>
            <person name="Abt D.N."/>
            <person name="Adryan B."/>
            <person name="Aguade M."/>
            <person name="Akashi H."/>
            <person name="Anderson W.W."/>
            <person name="Aquadro C.F."/>
            <person name="Ardell D.H."/>
            <person name="Arguello R."/>
            <person name="Artieri C.G."/>
            <person name="Barbash D.A."/>
            <person name="Barker D."/>
            <person name="Barsanti P."/>
            <person name="Batterham P."/>
            <person name="Batzoglou S."/>
            <person name="Begun D."/>
            <person name="Bhutkar A."/>
            <person name="Blanco E."/>
            <person name="Bosak S.A."/>
            <person name="Bradley R.K."/>
            <person name="Brand A.D."/>
            <person name="Brent M.R."/>
            <person name="Brooks A.N."/>
            <person name="Brown R.H."/>
            <person name="Butlin R.K."/>
            <person name="Caggese C."/>
            <person name="Calvi B.R."/>
            <person name="Bernardo de Carvalho A."/>
            <person name="Caspi A."/>
            <person name="Castrezana S."/>
            <person name="Celniker S.E."/>
            <person name="Chang J.L."/>
            <person name="Chapple C."/>
            <person name="Chatterji S."/>
            <person name="Chinwalla A."/>
            <person name="Civetta A."/>
            <person name="Clifton S.W."/>
            <person name="Comeron J.M."/>
            <person name="Costello J.C."/>
            <person name="Coyne J.A."/>
            <person name="Daub J."/>
            <person name="David R.G."/>
            <person name="Delcher A.L."/>
            <person name="Delehaunty K."/>
            <person name="Do C.B."/>
            <person name="Ebling H."/>
            <person name="Edwards K."/>
            <person name="Eickbush T."/>
            <person name="Evans J.D."/>
            <person name="Filipski A."/>
            <person name="Findeiss S."/>
            <person name="Freyhult E."/>
            <person name="Fulton L."/>
            <person name="Fulton R."/>
            <person name="Garcia A.C."/>
            <person name="Gardiner A."/>
            <person name="Garfield D.A."/>
            <person name="Garvin B.E."/>
            <person name="Gibson G."/>
            <person name="Gilbert D."/>
            <person name="Gnerre S."/>
            <person name="Godfrey J."/>
            <person name="Good R."/>
            <person name="Gotea V."/>
            <person name="Gravely B."/>
            <person name="Greenberg A.J."/>
            <person name="Griffiths-Jones S."/>
            <person name="Gross S."/>
            <person name="Guigo R."/>
            <person name="Gustafson E.A."/>
            <person name="Haerty W."/>
            <person name="Hahn M.W."/>
            <person name="Halligan D.L."/>
            <person name="Halpern A.L."/>
            <person name="Halter G.M."/>
            <person name="Han M.V."/>
            <person name="Heger A."/>
            <person name="Hillier L."/>
            <person name="Hinrichs A.S."/>
            <person name="Holmes I."/>
            <person name="Hoskins R.A."/>
            <person name="Hubisz M.J."/>
            <person name="Hultmark D."/>
            <person name="Huntley M.A."/>
            <person name="Jaffe D.B."/>
            <person name="Jagadeeshan S."/>
            <person name="Jeck W.R."/>
            <person name="Johnson J."/>
            <person name="Jones C.D."/>
            <person name="Jordan W.C."/>
            <person name="Karpen G.H."/>
            <person name="Kataoka E."/>
            <person name="Keightley P.D."/>
            <person name="Kheradpour P."/>
            <person name="Kirkness E.F."/>
            <person name="Koerich L.B."/>
            <person name="Kristiansen K."/>
            <person name="Kudrna D."/>
            <person name="Kulathinal R.J."/>
            <person name="Kumar S."/>
            <person name="Kwok R."/>
            <person name="Lander E."/>
            <person name="Langley C.H."/>
            <person name="Lapoint R."/>
            <person name="Lazzaro B.P."/>
            <person name="Lee S.J."/>
            <person name="Levesque L."/>
            <person name="Li R."/>
            <person name="Lin C.F."/>
            <person name="Lin M.F."/>
            <person name="Lindblad-Toh K."/>
            <person name="Llopart A."/>
            <person name="Long M."/>
            <person name="Low L."/>
            <person name="Lozovsky E."/>
            <person name="Lu J."/>
            <person name="Luo M."/>
            <person name="Machado C.A."/>
            <person name="Makalowski W."/>
            <person name="Marzo M."/>
            <person name="Matsuda M."/>
            <person name="Matzkin L."/>
            <person name="McAllister B."/>
            <person name="McBride C.S."/>
            <person name="McKernan B."/>
            <person name="McKernan K."/>
            <person name="Mendez-Lago M."/>
            <person name="Minx P."/>
            <person name="Mollenhauer M.U."/>
            <person name="Montooth K."/>
            <person name="Mount S.M."/>
            <person name="Mu X."/>
            <person name="Myers E."/>
            <person name="Negre B."/>
            <person name="Newfeld S."/>
            <person name="Nielsen R."/>
            <person name="Noor M.A."/>
            <person name="O'Grady P."/>
            <person name="Pachter L."/>
            <person name="Papaceit M."/>
            <person name="Parisi M.J."/>
            <person name="Parisi M."/>
            <person name="Parts L."/>
            <person name="Pedersen J.S."/>
            <person name="Pesole G."/>
            <person name="Phillippy A.M."/>
            <person name="Ponting C.P."/>
            <person name="Pop M."/>
            <person name="Porcelli D."/>
            <person name="Powell J.R."/>
            <person name="Prohaska S."/>
            <person name="Pruitt K."/>
            <person name="Puig M."/>
            <person name="Quesneville H."/>
            <person name="Ram K.R."/>
            <person name="Rand D."/>
            <person name="Rasmussen M.D."/>
            <person name="Reed L.K."/>
            <person name="Reenan R."/>
            <person name="Reily A."/>
            <person name="Remington K.A."/>
            <person name="Rieger T.T."/>
            <person name="Ritchie M.G."/>
            <person name="Robin C."/>
            <person name="Rogers Y.H."/>
            <person name="Rohde C."/>
            <person name="Rozas J."/>
            <person name="Rubenfield M.J."/>
            <person name="Ruiz A."/>
            <person name="Russo S."/>
            <person name="Salzberg S.L."/>
            <person name="Sanchez-Gracia A."/>
            <person name="Saranga D.J."/>
            <person name="Sato H."/>
            <person name="Schaeffer S.W."/>
            <person name="Schatz M.C."/>
            <person name="Schlenke T."/>
            <person name="Schwartz R."/>
            <person name="Segarra C."/>
            <person name="Singh R.S."/>
            <person name="Sirot L."/>
            <person name="Sirota M."/>
            <person name="Sisneros N.B."/>
            <person name="Smith C.D."/>
            <person name="Smith T.F."/>
            <person name="Spieth J."/>
            <person name="Stage D.E."/>
            <person name="Stark A."/>
            <person name="Stephan W."/>
            <person name="Strausberg R.L."/>
            <person name="Strempel S."/>
            <person name="Sturgill D."/>
            <person name="Sutton G."/>
            <person name="Sutton G.G."/>
            <person name="Tao W."/>
            <person name="Teichmann S."/>
            <person name="Tobari Y.N."/>
            <person name="Tomimura Y."/>
            <person name="Tsolas J.M."/>
            <person name="Valente V.L."/>
            <person name="Venter E."/>
            <person name="Venter J.C."/>
            <person name="Vicario S."/>
            <person name="Vieira F.G."/>
            <person name="Vilella A.J."/>
            <person name="Villasante A."/>
            <person name="Walenz B."/>
            <person name="Wang J."/>
            <person name="Wasserman M."/>
            <person name="Watts T."/>
            <person name="Wilson D."/>
            <person name="Wilson R.K."/>
            <person name="Wing R.A."/>
            <person name="Wolfner M.F."/>
            <person name="Wong A."/>
            <person name="Wong G.K."/>
            <person name="Wu C.I."/>
            <person name="Wu G."/>
            <person name="Yamamoto D."/>
            <person name="Yang H.P."/>
            <person name="Yang S.P."/>
            <person name="Yorke J.A."/>
            <person name="Yoshida K."/>
            <person name="Zdobnov E."/>
            <person name="Zhang P."/>
            <person name="Zhang Y."/>
            <person name="Zimin A.V."/>
            <person name="Baldwin J."/>
            <person name="Abdouelleil A."/>
            <person name="Abdulkadir J."/>
            <person name="Abebe A."/>
            <person name="Abera B."/>
            <person name="Abreu J."/>
            <person name="Acer S.C."/>
            <person name="Aftuck L."/>
            <person name="Alexander A."/>
            <person name="An P."/>
            <person name="Anderson E."/>
            <person name="Anderson S."/>
            <person name="Arachi H."/>
            <person name="Azer M."/>
            <person name="Bachantsang P."/>
            <person name="Barry A."/>
            <person name="Bayul T."/>
            <person name="Berlin A."/>
            <person name="Bessette D."/>
            <person name="Bloom T."/>
            <person name="Blye J."/>
            <person name="Boguslavskiy L."/>
            <person name="Bonnet C."/>
            <person name="Boukhgalter B."/>
            <person name="Bourzgui I."/>
            <person name="Brown A."/>
            <person name="Cahill P."/>
            <person name="Channer S."/>
            <person name="Cheshatsang Y."/>
            <person name="Chuda L."/>
            <person name="Citroen M."/>
            <person name="Collymore A."/>
            <person name="Cooke P."/>
            <person name="Costello M."/>
            <person name="D'Aco K."/>
            <person name="Daza R."/>
            <person name="De Haan G."/>
            <person name="DeGray S."/>
            <person name="DeMaso C."/>
            <person name="Dhargay N."/>
            <person name="Dooley K."/>
            <person name="Dooley E."/>
            <person name="Doricent M."/>
            <person name="Dorje P."/>
            <person name="Dorjee K."/>
            <person name="Dupes A."/>
            <person name="Elong R."/>
            <person name="Falk J."/>
            <person name="Farina A."/>
            <person name="Faro S."/>
            <person name="Ferguson D."/>
            <person name="Fisher S."/>
            <person name="Foley C.D."/>
            <person name="Franke A."/>
            <person name="Friedrich D."/>
            <person name="Gadbois L."/>
            <person name="Gearin G."/>
            <person name="Gearin C.R."/>
            <person name="Giannoukos G."/>
            <person name="Goode T."/>
            <person name="Graham J."/>
            <person name="Grandbois E."/>
            <person name="Grewal S."/>
            <person name="Gyaltsen K."/>
            <person name="Hafez N."/>
            <person name="Hagos B."/>
            <person name="Hall J."/>
            <person name="Henson C."/>
            <person name="Hollinger A."/>
            <person name="Honan T."/>
            <person name="Huard M.D."/>
            <person name="Hughes L."/>
            <person name="Hurhula B."/>
            <person name="Husby M.E."/>
            <person name="Kamat A."/>
            <person name="Kanga B."/>
            <person name="Kashin S."/>
            <person name="Khazanovich D."/>
            <person name="Kisner P."/>
            <person name="Lance K."/>
            <person name="Lara M."/>
            <person name="Lee W."/>
            <person name="Lennon N."/>
            <person name="Letendre F."/>
            <person name="LeVine R."/>
            <person name="Lipovsky A."/>
            <person name="Liu X."/>
            <person name="Liu J."/>
            <person name="Liu S."/>
            <person name="Lokyitsang T."/>
            <person name="Lokyitsang Y."/>
            <person name="Lubonja R."/>
            <person name="Lui A."/>
            <person name="MacDonald P."/>
            <person name="Magnisalis V."/>
            <person name="Maru K."/>
            <person name="Matthews C."/>
            <person name="McCusker W."/>
            <person name="McDonough S."/>
            <person name="Mehta T."/>
            <person name="Meldrim J."/>
            <person name="Meneus L."/>
            <person name="Mihai O."/>
            <person name="Mihalev A."/>
            <person name="Mihova T."/>
            <person name="Mittelman R."/>
            <person name="Mlenga V."/>
            <person name="Montmayeur A."/>
            <person name="Mulrain L."/>
            <person name="Navidi A."/>
            <person name="Naylor J."/>
            <person name="Negash T."/>
            <person name="Nguyen T."/>
            <person name="Nguyen N."/>
            <person name="Nicol R."/>
            <person name="Norbu C."/>
            <person name="Norbu N."/>
            <person name="Novod N."/>
            <person name="O'Neill B."/>
            <person name="Osman S."/>
            <person name="Markiewicz E."/>
            <person name="Oyono O.L."/>
            <person name="Patti C."/>
            <person name="Phunkhang P."/>
            <person name="Pierre F."/>
            <person name="Priest M."/>
            <person name="Raghuraman S."/>
            <person name="Rege F."/>
            <person name="Reyes R."/>
            <person name="Rise C."/>
            <person name="Rogov P."/>
            <person name="Ross K."/>
            <person name="Ryan E."/>
            <person name="Settipalli S."/>
            <person name="Shea T."/>
            <person name="Sherpa N."/>
            <person name="Shi L."/>
            <person name="Shih D."/>
            <person name="Sparrow T."/>
            <person name="Spaulding J."/>
            <person name="Stalker J."/>
            <person name="Stange-Thomann N."/>
            <person name="Stavropoulos S."/>
            <person name="Stone C."/>
            <person name="Strader C."/>
            <person name="Tesfaye S."/>
            <person name="Thomson T."/>
            <person name="Thoulutsang Y."/>
            <person name="Thoulutsang D."/>
            <person name="Topham K."/>
            <person name="Topping I."/>
            <person name="Tsamla T."/>
            <person name="Vassiliev H."/>
            <person name="Vo A."/>
            <person name="Wangchuk T."/>
            <person name="Wangdi T."/>
            <person name="Weiand M."/>
            <person name="Wilkinson J."/>
            <person name="Wilson A."/>
            <person name="Yadav S."/>
            <person name="Young G."/>
            <person name="Yu Q."/>
            <person name="Zembek L."/>
            <person name="Zhong D."/>
            <person name="Zimmer A."/>
            <person name="Zwirko Z."/>
            <person name="Jaffe D.B."/>
            <person name="Alvarez P."/>
            <person name="Brockman W."/>
            <person name="Butler J."/>
            <person name="Chin C."/>
            <person name="Gnerre S."/>
            <person name="Grabherr M."/>
            <person name="Kleber M."/>
            <person name="Mauceli E."/>
            <person name="MacCallum I."/>
        </authorList>
    </citation>
    <scope>NUCLEOTIDE SEQUENCE [LARGE SCALE GENOMIC DNA]</scope>
    <source>
        <strain evidence="8">Tai18E2 / Tucson 14021-0261.01</strain>
    </source>
</reference>
<evidence type="ECO:0000256" key="2">
    <source>
        <dbReference type="ARBA" id="ARBA00006427"/>
    </source>
</evidence>
<feature type="transmembrane region" description="Helical" evidence="5">
    <location>
        <begin position="21"/>
        <end position="39"/>
    </location>
</feature>
<keyword evidence="5" id="KW-0812">Transmembrane</keyword>
<dbReference type="PANTHER" id="PTHR16056">
    <property type="entry name" value="REGULATOR OF MICROTUBULE DYNAMICS PROTEIN"/>
    <property type="match status" value="1"/>
</dbReference>
<gene>
    <name evidence="7" type="primary">Dyak\GE15759</name>
    <name evidence="7" type="synonym">dyak_GLEANR_17243</name>
    <name evidence="7" type="synonym">GE15759</name>
    <name evidence="7" type="ORF">Dyak_GE15759</name>
</gene>
<proteinExistence type="inferred from homology"/>